<dbReference type="Pfam" id="PF22148">
    <property type="entry name" value="Fervidolysin_NPro-like"/>
    <property type="match status" value="1"/>
</dbReference>
<keyword evidence="2 5" id="KW-0645">Protease</keyword>
<keyword evidence="10" id="KW-1185">Reference proteome</keyword>
<dbReference type="PROSITE" id="PS51892">
    <property type="entry name" value="SUBTILASE"/>
    <property type="match status" value="1"/>
</dbReference>
<feature type="active site" description="Charge relay system" evidence="5">
    <location>
        <position position="202"/>
    </location>
</feature>
<dbReference type="RefSeq" id="WP_277521802.1">
    <property type="nucleotide sequence ID" value="NZ_JAMQOT010000003.1"/>
</dbReference>
<dbReference type="PROSITE" id="PS00137">
    <property type="entry name" value="SUBTILASE_HIS"/>
    <property type="match status" value="1"/>
</dbReference>
<feature type="region of interest" description="Disordered" evidence="6">
    <location>
        <begin position="478"/>
        <end position="508"/>
    </location>
</feature>
<evidence type="ECO:0000259" key="7">
    <source>
        <dbReference type="Pfam" id="PF00082"/>
    </source>
</evidence>
<comment type="caution">
    <text evidence="9">The sequence shown here is derived from an EMBL/GenBank/DDBJ whole genome shotgun (WGS) entry which is preliminary data.</text>
</comment>
<sequence length="540" mass="55351">MTQNSPPEDAAGRTHDRRSILSGVGSIALGGVIGASGVTTATPDREPGPKDDEIIVGISSSASDVAGEARAAVPGNADVVHTNDTIRYAVVSFPSDAPAAARDEFIDAITSSPAVEYAEPNVSVQSFLEPDDPYYEYQHAPQQIDCETAWETTHGSGDVVISVVDQGIQYDHPALEGIVDDRVGEDFVDRDGDPYPAAGADHGTHVGGIAAGGTNDGTGHAGISDCSLLSVRALDENGVGSLSDIADGIQWSADAGADIINLSLGVDGSYETLTAACEYAADRGALLVGAAGNDGNDRVYSPAAEDSVVAVSAVEGDDSIASFSNTGPEIELAAPGTRLVSSVTGDDYARMSGTSMAAPVVSGVAGLALSADPDLSRTALRDRLRETAVDVGLSSDEQGYGRVDAARAVTTGSPDDTDGGTGEEDSNGECGDETVTASASGTLDGSGWWGESDRYSYSLNTDDPCSITLSLEGPDGGDFDLYATTDGSSPDRWSHDESSTGASTSESITLSLEGDEEFGLQVHANSGSGEYTLRLEERGR</sequence>
<dbReference type="Gene3D" id="3.40.50.200">
    <property type="entry name" value="Peptidase S8/S53 domain"/>
    <property type="match status" value="1"/>
</dbReference>
<evidence type="ECO:0000256" key="6">
    <source>
        <dbReference type="SAM" id="MobiDB-lite"/>
    </source>
</evidence>
<dbReference type="PANTHER" id="PTHR43806">
    <property type="entry name" value="PEPTIDASE S8"/>
    <property type="match status" value="1"/>
</dbReference>
<feature type="active site" description="Charge relay system" evidence="5">
    <location>
        <position position="165"/>
    </location>
</feature>
<evidence type="ECO:0000256" key="5">
    <source>
        <dbReference type="PROSITE-ProRule" id="PRU01240"/>
    </source>
</evidence>
<evidence type="ECO:0000313" key="10">
    <source>
        <dbReference type="Proteomes" id="UP001154061"/>
    </source>
</evidence>
<feature type="domain" description="Fervidolysin-like N-terminal prodomain" evidence="8">
    <location>
        <begin position="51"/>
        <end position="121"/>
    </location>
</feature>
<feature type="domain" description="Peptidase S8/S53" evidence="7">
    <location>
        <begin position="158"/>
        <end position="401"/>
    </location>
</feature>
<comment type="similarity">
    <text evidence="1 5">Belongs to the peptidase S8 family.</text>
</comment>
<dbReference type="Proteomes" id="UP001154061">
    <property type="component" value="Unassembled WGS sequence"/>
</dbReference>
<name>A0A9Q4Q3H6_9EURY</name>
<reference evidence="9" key="1">
    <citation type="submission" date="2022-06" db="EMBL/GenBank/DDBJ databases">
        <title>Natrinema sp. a new haloarchaeum isolate from saline soil.</title>
        <authorList>
            <person name="Strakova D."/>
            <person name="Galisteo C."/>
            <person name="Sanchez-Porro C."/>
            <person name="Ventosa A."/>
        </authorList>
    </citation>
    <scope>NUCLEOTIDE SEQUENCE</scope>
    <source>
        <strain evidence="9">S1CR25-10</strain>
    </source>
</reference>
<dbReference type="InterPro" id="IPR036852">
    <property type="entry name" value="Peptidase_S8/S53_dom_sf"/>
</dbReference>
<feature type="compositionally biased region" description="Acidic residues" evidence="6">
    <location>
        <begin position="415"/>
        <end position="432"/>
    </location>
</feature>
<dbReference type="InterPro" id="IPR023828">
    <property type="entry name" value="Peptidase_S8_Ser-AS"/>
</dbReference>
<keyword evidence="4 5" id="KW-0720">Serine protease</keyword>
<dbReference type="PANTHER" id="PTHR43806:SF11">
    <property type="entry name" value="CEREVISIN-RELATED"/>
    <property type="match status" value="1"/>
</dbReference>
<evidence type="ECO:0000259" key="8">
    <source>
        <dbReference type="Pfam" id="PF22148"/>
    </source>
</evidence>
<organism evidence="9 10">
    <name type="scientific">Natrinema salsiterrestre</name>
    <dbReference type="NCBI Taxonomy" id="2950540"/>
    <lineage>
        <taxon>Archaea</taxon>
        <taxon>Methanobacteriati</taxon>
        <taxon>Methanobacteriota</taxon>
        <taxon>Stenosarchaea group</taxon>
        <taxon>Halobacteria</taxon>
        <taxon>Halobacteriales</taxon>
        <taxon>Natrialbaceae</taxon>
        <taxon>Natrinema</taxon>
    </lineage>
</organism>
<proteinExistence type="inferred from homology"/>
<feature type="active site" description="Charge relay system" evidence="5">
    <location>
        <position position="355"/>
    </location>
</feature>
<dbReference type="Pfam" id="PF00082">
    <property type="entry name" value="Peptidase_S8"/>
    <property type="match status" value="1"/>
</dbReference>
<dbReference type="GO" id="GO:0004252">
    <property type="term" value="F:serine-type endopeptidase activity"/>
    <property type="evidence" value="ECO:0007669"/>
    <property type="project" value="UniProtKB-UniRule"/>
</dbReference>
<dbReference type="PRINTS" id="PR00723">
    <property type="entry name" value="SUBTILISIN"/>
</dbReference>
<evidence type="ECO:0000256" key="4">
    <source>
        <dbReference type="ARBA" id="ARBA00022825"/>
    </source>
</evidence>
<dbReference type="PROSITE" id="PS00138">
    <property type="entry name" value="SUBTILASE_SER"/>
    <property type="match status" value="1"/>
</dbReference>
<dbReference type="InterPro" id="IPR000209">
    <property type="entry name" value="Peptidase_S8/S53_dom"/>
</dbReference>
<keyword evidence="3 5" id="KW-0378">Hydrolase</keyword>
<evidence type="ECO:0000313" key="9">
    <source>
        <dbReference type="EMBL" id="MDF9746253.1"/>
    </source>
</evidence>
<dbReference type="SUPFAM" id="SSF52743">
    <property type="entry name" value="Subtilisin-like"/>
    <property type="match status" value="1"/>
</dbReference>
<dbReference type="InterPro" id="IPR054399">
    <property type="entry name" value="Fervidolysin-like_N_prodom"/>
</dbReference>
<protein>
    <submittedName>
        <fullName evidence="9">S8 family serine peptidase</fullName>
    </submittedName>
</protein>
<evidence type="ECO:0000256" key="3">
    <source>
        <dbReference type="ARBA" id="ARBA00022801"/>
    </source>
</evidence>
<feature type="region of interest" description="Disordered" evidence="6">
    <location>
        <begin position="400"/>
        <end position="444"/>
    </location>
</feature>
<feature type="compositionally biased region" description="Polar residues" evidence="6">
    <location>
        <begin position="499"/>
        <end position="508"/>
    </location>
</feature>
<dbReference type="InterPro" id="IPR022398">
    <property type="entry name" value="Peptidase_S8_His-AS"/>
</dbReference>
<dbReference type="EMBL" id="JAMQOT010000003">
    <property type="protein sequence ID" value="MDF9746253.1"/>
    <property type="molecule type" value="Genomic_DNA"/>
</dbReference>
<dbReference type="GO" id="GO:0006508">
    <property type="term" value="P:proteolysis"/>
    <property type="evidence" value="ECO:0007669"/>
    <property type="project" value="UniProtKB-KW"/>
</dbReference>
<evidence type="ECO:0000256" key="1">
    <source>
        <dbReference type="ARBA" id="ARBA00011073"/>
    </source>
</evidence>
<dbReference type="Gene3D" id="2.60.120.380">
    <property type="match status" value="1"/>
</dbReference>
<dbReference type="AlphaFoldDB" id="A0A9Q4Q3H6"/>
<dbReference type="InterPro" id="IPR015500">
    <property type="entry name" value="Peptidase_S8_subtilisin-rel"/>
</dbReference>
<gene>
    <name evidence="9" type="ORF">NDI89_11730</name>
</gene>
<dbReference type="InterPro" id="IPR050131">
    <property type="entry name" value="Peptidase_S8_subtilisin-like"/>
</dbReference>
<accession>A0A9Q4Q3H6</accession>
<evidence type="ECO:0000256" key="2">
    <source>
        <dbReference type="ARBA" id="ARBA00022670"/>
    </source>
</evidence>